<dbReference type="Gene3D" id="1.10.30.10">
    <property type="entry name" value="High mobility group box domain"/>
    <property type="match status" value="1"/>
</dbReference>
<dbReference type="Pfam" id="PF00505">
    <property type="entry name" value="HMG_box"/>
    <property type="match status" value="1"/>
</dbReference>
<dbReference type="SMART" id="SM00398">
    <property type="entry name" value="HMG"/>
    <property type="match status" value="1"/>
</dbReference>
<feature type="DNA-binding region" description="HMG box" evidence="1">
    <location>
        <begin position="124"/>
        <end position="199"/>
    </location>
</feature>
<feature type="compositionally biased region" description="Basic residues" evidence="2">
    <location>
        <begin position="362"/>
        <end position="371"/>
    </location>
</feature>
<feature type="domain" description="HMG box" evidence="3">
    <location>
        <begin position="124"/>
        <end position="199"/>
    </location>
</feature>
<evidence type="ECO:0000313" key="4">
    <source>
        <dbReference type="EMBL" id="KAF2107608.1"/>
    </source>
</evidence>
<dbReference type="Proteomes" id="UP000799770">
    <property type="component" value="Unassembled WGS sequence"/>
</dbReference>
<dbReference type="GO" id="GO:0005634">
    <property type="term" value="C:nucleus"/>
    <property type="evidence" value="ECO:0007669"/>
    <property type="project" value="UniProtKB-UniRule"/>
</dbReference>
<feature type="compositionally biased region" description="Low complexity" evidence="2">
    <location>
        <begin position="292"/>
        <end position="306"/>
    </location>
</feature>
<dbReference type="GO" id="GO:0003677">
    <property type="term" value="F:DNA binding"/>
    <property type="evidence" value="ECO:0007669"/>
    <property type="project" value="UniProtKB-UniRule"/>
</dbReference>
<dbReference type="EMBL" id="ML977353">
    <property type="protein sequence ID" value="KAF2107608.1"/>
    <property type="molecule type" value="Genomic_DNA"/>
</dbReference>
<reference evidence="4" key="1">
    <citation type="journal article" date="2020" name="Stud. Mycol.">
        <title>101 Dothideomycetes genomes: a test case for predicting lifestyles and emergence of pathogens.</title>
        <authorList>
            <person name="Haridas S."/>
            <person name="Albert R."/>
            <person name="Binder M."/>
            <person name="Bloem J."/>
            <person name="Labutti K."/>
            <person name="Salamov A."/>
            <person name="Andreopoulos B."/>
            <person name="Baker S."/>
            <person name="Barry K."/>
            <person name="Bills G."/>
            <person name="Bluhm B."/>
            <person name="Cannon C."/>
            <person name="Castanera R."/>
            <person name="Culley D."/>
            <person name="Daum C."/>
            <person name="Ezra D."/>
            <person name="Gonzalez J."/>
            <person name="Henrissat B."/>
            <person name="Kuo A."/>
            <person name="Liang C."/>
            <person name="Lipzen A."/>
            <person name="Lutzoni F."/>
            <person name="Magnuson J."/>
            <person name="Mondo S."/>
            <person name="Nolan M."/>
            <person name="Ohm R."/>
            <person name="Pangilinan J."/>
            <person name="Park H.-J."/>
            <person name="Ramirez L."/>
            <person name="Alfaro M."/>
            <person name="Sun H."/>
            <person name="Tritt A."/>
            <person name="Yoshinaga Y."/>
            <person name="Zwiers L.-H."/>
            <person name="Turgeon B."/>
            <person name="Goodwin S."/>
            <person name="Spatafora J."/>
            <person name="Crous P."/>
            <person name="Grigoriev I."/>
        </authorList>
    </citation>
    <scope>NUCLEOTIDE SEQUENCE</scope>
    <source>
        <strain evidence="4">CBS 627.86</strain>
    </source>
</reference>
<accession>A0A6A5YN51</accession>
<keyword evidence="1" id="KW-0539">Nucleus</keyword>
<keyword evidence="5" id="KW-1185">Reference proteome</keyword>
<gene>
    <name evidence="4" type="ORF">BDV96DRAFT_589062</name>
</gene>
<dbReference type="AlphaFoldDB" id="A0A6A5YN51"/>
<dbReference type="PROSITE" id="PS50118">
    <property type="entry name" value="HMG_BOX_2"/>
    <property type="match status" value="1"/>
</dbReference>
<dbReference type="InterPro" id="IPR036910">
    <property type="entry name" value="HMG_box_dom_sf"/>
</dbReference>
<protein>
    <recommendedName>
        <fullName evidence="3">HMG box domain-containing protein</fullName>
    </recommendedName>
</protein>
<dbReference type="InterPro" id="IPR009071">
    <property type="entry name" value="HMG_box_dom"/>
</dbReference>
<name>A0A6A5YN51_9PLEO</name>
<evidence type="ECO:0000313" key="5">
    <source>
        <dbReference type="Proteomes" id="UP000799770"/>
    </source>
</evidence>
<sequence length="378" mass="40160">MTKQKKEDTGELMVSIEQFTRTRDSVIMSLTNLQSGLSHVQNGLQEVLRAYITHTTSILTGGTGDLDANLQLPSHITAATNAAAENVAQVQASLNSVVPAASSAADAGKKKRKREKKERDPNAPKRPLTAAFLYAQAARPIVKQDLEGSLGPNEKLEPNAVNLEVNKRWNEMPEQDKEKWKASYRDSMEQFKKDLAIYQASVGTDAVLHDDEEASDEAEAGALDSDASSEDEDAIVPTPLAKAQSPPVGKTPKAKRQKTSQANGASTLAAIAPANSTPVPLPTPAGSRTAVPAPGTASEAPAAAAKNSKKKDKKAPQPIAPAPATPAQKEPSPDDTKKKTKSRSTRNTEAEGETPAQEPPKTTKKRDRSKRKSEGAGA</sequence>
<dbReference type="OrthoDB" id="5550281at2759"/>
<keyword evidence="1" id="KW-0238">DNA-binding</keyword>
<proteinExistence type="predicted"/>
<evidence type="ECO:0000256" key="1">
    <source>
        <dbReference type="PROSITE-ProRule" id="PRU00267"/>
    </source>
</evidence>
<evidence type="ECO:0000259" key="3">
    <source>
        <dbReference type="PROSITE" id="PS50118"/>
    </source>
</evidence>
<feature type="region of interest" description="Disordered" evidence="2">
    <location>
        <begin position="98"/>
        <end position="129"/>
    </location>
</feature>
<evidence type="ECO:0000256" key="2">
    <source>
        <dbReference type="SAM" id="MobiDB-lite"/>
    </source>
</evidence>
<organism evidence="4 5">
    <name type="scientific">Lophiotrema nucula</name>
    <dbReference type="NCBI Taxonomy" id="690887"/>
    <lineage>
        <taxon>Eukaryota</taxon>
        <taxon>Fungi</taxon>
        <taxon>Dikarya</taxon>
        <taxon>Ascomycota</taxon>
        <taxon>Pezizomycotina</taxon>
        <taxon>Dothideomycetes</taxon>
        <taxon>Pleosporomycetidae</taxon>
        <taxon>Pleosporales</taxon>
        <taxon>Lophiotremataceae</taxon>
        <taxon>Lophiotrema</taxon>
    </lineage>
</organism>
<dbReference type="SUPFAM" id="SSF47095">
    <property type="entry name" value="HMG-box"/>
    <property type="match status" value="1"/>
</dbReference>
<feature type="compositionally biased region" description="Acidic residues" evidence="2">
    <location>
        <begin position="210"/>
        <end position="219"/>
    </location>
</feature>
<feature type="region of interest" description="Disordered" evidence="2">
    <location>
        <begin position="207"/>
        <end position="378"/>
    </location>
</feature>